<dbReference type="PANTHER" id="PTHR42813:SF3">
    <property type="entry name" value="GLUTATHIONE-INDEPENDENT FORMALDEHYDE DEHYDROGENASE"/>
    <property type="match status" value="1"/>
</dbReference>
<dbReference type="STRING" id="1531966.A0A0A1TQK0"/>
<dbReference type="GO" id="GO:0016491">
    <property type="term" value="F:oxidoreductase activity"/>
    <property type="evidence" value="ECO:0007669"/>
    <property type="project" value="UniProtKB-KW"/>
</dbReference>
<evidence type="ECO:0000256" key="2">
    <source>
        <dbReference type="ARBA" id="ARBA00008072"/>
    </source>
</evidence>
<feature type="domain" description="Alcohol dehydrogenase-like C-terminal" evidence="9">
    <location>
        <begin position="201"/>
        <end position="275"/>
    </location>
</feature>
<evidence type="ECO:0000256" key="6">
    <source>
        <dbReference type="ARBA" id="ARBA00023027"/>
    </source>
</evidence>
<evidence type="ECO:0000256" key="3">
    <source>
        <dbReference type="ARBA" id="ARBA00022723"/>
    </source>
</evidence>
<dbReference type="Proteomes" id="UP000039046">
    <property type="component" value="Unassembled WGS sequence"/>
</dbReference>
<organism evidence="11 12">
    <name type="scientific">[Torrubiella] hemipterigena</name>
    <dbReference type="NCBI Taxonomy" id="1531966"/>
    <lineage>
        <taxon>Eukaryota</taxon>
        <taxon>Fungi</taxon>
        <taxon>Dikarya</taxon>
        <taxon>Ascomycota</taxon>
        <taxon>Pezizomycotina</taxon>
        <taxon>Sordariomycetes</taxon>
        <taxon>Hypocreomycetidae</taxon>
        <taxon>Hypocreales</taxon>
        <taxon>Clavicipitaceae</taxon>
        <taxon>Clavicipitaceae incertae sedis</taxon>
        <taxon>'Torrubiella' clade</taxon>
    </lineage>
</organism>
<evidence type="ECO:0000256" key="1">
    <source>
        <dbReference type="ARBA" id="ARBA00001947"/>
    </source>
</evidence>
<dbReference type="Gene3D" id="3.40.50.720">
    <property type="entry name" value="NAD(P)-binding Rossmann-like Domain"/>
    <property type="match status" value="1"/>
</dbReference>
<dbReference type="InterPro" id="IPR002328">
    <property type="entry name" value="ADH_Zn_CS"/>
</dbReference>
<proteinExistence type="inferred from homology"/>
<evidence type="ECO:0000259" key="10">
    <source>
        <dbReference type="Pfam" id="PF08240"/>
    </source>
</evidence>
<dbReference type="HOGENOM" id="CLU_026673_11_3_1"/>
<evidence type="ECO:0000313" key="12">
    <source>
        <dbReference type="Proteomes" id="UP000039046"/>
    </source>
</evidence>
<evidence type="ECO:0000256" key="4">
    <source>
        <dbReference type="ARBA" id="ARBA00022833"/>
    </source>
</evidence>
<keyword evidence="5" id="KW-0560">Oxidoreductase</keyword>
<dbReference type="Pfam" id="PF00107">
    <property type="entry name" value="ADH_zinc_N"/>
    <property type="match status" value="1"/>
</dbReference>
<dbReference type="SUPFAM" id="SSF51735">
    <property type="entry name" value="NAD(P)-binding Rossmann-fold domains"/>
    <property type="match status" value="1"/>
</dbReference>
<dbReference type="OrthoDB" id="3941538at2759"/>
<sequence length="409" mass="43868">MAPGLIQQTTINTRPLPGGGSNDDGKMDSVMWEGNPYKMAVRRVPKPTIIDPTDAIVHVTSAAVCGSDLHIFHGIAGSAEVPYGVGHEAVGYVAAIGDGVKFLKVGQRVLISDTVPSTLTPTQLPIASAFGLGKDFGDLPGCQAEWVRCPFADGTLVPVDDDDIDDRDLLTLTDIFATAWTGVTASGFQPGDTVVVFGAGPVGLLCAYSALLRGASKVVSVDHVHARLEKAKELGAIPVNLAKGDVAGAIRKIFPDGAKRVVDCVGEECVNESLKPDQSYIINTAIRIAAIRGGIAVIGVYNAQPDSKGVPRGHTVSPSMSINFPEAWIKTLRIESVLVDPEPLEANLLRLVTSRRAKPGFVFSGEYRIQDAQLAYERFDKKQETKVLFRFPWIDEQKEKRPCSHCGRD</sequence>
<evidence type="ECO:0000256" key="7">
    <source>
        <dbReference type="RuleBase" id="RU361277"/>
    </source>
</evidence>
<evidence type="ECO:0000313" key="11">
    <source>
        <dbReference type="EMBL" id="CEJ93312.1"/>
    </source>
</evidence>
<name>A0A0A1TQK0_9HYPO</name>
<keyword evidence="3 7" id="KW-0479">Metal-binding</keyword>
<dbReference type="InterPro" id="IPR036291">
    <property type="entry name" value="NAD(P)-bd_dom_sf"/>
</dbReference>
<keyword evidence="12" id="KW-1185">Reference proteome</keyword>
<reference evidence="11 12" key="1">
    <citation type="journal article" date="2015" name="Genome Announc.">
        <title>Draft Genome Sequence and Gene Annotation of the Entomopathogenic Fungus Verticillium hemipterigenum.</title>
        <authorList>
            <person name="Horn F."/>
            <person name="Habel A."/>
            <person name="Scharf D.H."/>
            <person name="Dworschak J."/>
            <person name="Brakhage A.A."/>
            <person name="Guthke R."/>
            <person name="Hertweck C."/>
            <person name="Linde J."/>
        </authorList>
    </citation>
    <scope>NUCLEOTIDE SEQUENCE [LARGE SCALE GENOMIC DNA]</scope>
</reference>
<dbReference type="EMBL" id="CDHN01000005">
    <property type="protein sequence ID" value="CEJ93312.1"/>
    <property type="molecule type" value="Genomic_DNA"/>
</dbReference>
<dbReference type="PROSITE" id="PS00059">
    <property type="entry name" value="ADH_ZINC"/>
    <property type="match status" value="1"/>
</dbReference>
<feature type="compositionally biased region" description="Polar residues" evidence="8">
    <location>
        <begin position="1"/>
        <end position="13"/>
    </location>
</feature>
<protein>
    <recommendedName>
        <fullName evidence="13">Alcohol dehydrogenase</fullName>
    </recommendedName>
</protein>
<dbReference type="AlphaFoldDB" id="A0A0A1TQK0"/>
<gene>
    <name evidence="11" type="ORF">VHEMI08907</name>
</gene>
<feature type="domain" description="Alcohol dehydrogenase-like N-terminal" evidence="10">
    <location>
        <begin position="52"/>
        <end position="153"/>
    </location>
</feature>
<evidence type="ECO:0000256" key="5">
    <source>
        <dbReference type="ARBA" id="ARBA00023002"/>
    </source>
</evidence>
<evidence type="ECO:0008006" key="13">
    <source>
        <dbReference type="Google" id="ProtNLM"/>
    </source>
</evidence>
<dbReference type="Gene3D" id="3.90.180.10">
    <property type="entry name" value="Medium-chain alcohol dehydrogenases, catalytic domain"/>
    <property type="match status" value="1"/>
</dbReference>
<comment type="similarity">
    <text evidence="2 7">Belongs to the zinc-containing alcohol dehydrogenase family.</text>
</comment>
<accession>A0A0A1TQK0</accession>
<dbReference type="PANTHER" id="PTHR42813">
    <property type="entry name" value="ZINC-TYPE ALCOHOL DEHYDROGENASE-LIKE"/>
    <property type="match status" value="1"/>
</dbReference>
<keyword evidence="4 7" id="KW-0862">Zinc</keyword>
<comment type="cofactor">
    <cofactor evidence="1 7">
        <name>Zn(2+)</name>
        <dbReference type="ChEBI" id="CHEBI:29105"/>
    </cofactor>
</comment>
<dbReference type="InterPro" id="IPR013154">
    <property type="entry name" value="ADH-like_N"/>
</dbReference>
<dbReference type="InterPro" id="IPR013149">
    <property type="entry name" value="ADH-like_C"/>
</dbReference>
<feature type="region of interest" description="Disordered" evidence="8">
    <location>
        <begin position="1"/>
        <end position="25"/>
    </location>
</feature>
<dbReference type="Pfam" id="PF08240">
    <property type="entry name" value="ADH_N"/>
    <property type="match status" value="1"/>
</dbReference>
<dbReference type="InterPro" id="IPR011032">
    <property type="entry name" value="GroES-like_sf"/>
</dbReference>
<dbReference type="GO" id="GO:0008270">
    <property type="term" value="F:zinc ion binding"/>
    <property type="evidence" value="ECO:0007669"/>
    <property type="project" value="InterPro"/>
</dbReference>
<evidence type="ECO:0000256" key="8">
    <source>
        <dbReference type="SAM" id="MobiDB-lite"/>
    </source>
</evidence>
<dbReference type="SUPFAM" id="SSF50129">
    <property type="entry name" value="GroES-like"/>
    <property type="match status" value="1"/>
</dbReference>
<evidence type="ECO:0000259" key="9">
    <source>
        <dbReference type="Pfam" id="PF00107"/>
    </source>
</evidence>
<keyword evidence="6" id="KW-0520">NAD</keyword>